<dbReference type="Pfam" id="PF12896">
    <property type="entry name" value="ANAPC4"/>
    <property type="match status" value="1"/>
</dbReference>
<keyword evidence="9" id="KW-1185">Reference proteome</keyword>
<dbReference type="Proteomes" id="UP000297245">
    <property type="component" value="Unassembled WGS sequence"/>
</dbReference>
<evidence type="ECO:0000313" key="8">
    <source>
        <dbReference type="EMBL" id="THV04922.1"/>
    </source>
</evidence>
<evidence type="ECO:0000256" key="3">
    <source>
        <dbReference type="ARBA" id="ARBA00022776"/>
    </source>
</evidence>
<keyword evidence="5" id="KW-0131">Cell cycle</keyword>
<dbReference type="InterPro" id="IPR024790">
    <property type="entry name" value="APC4_long_dom"/>
</dbReference>
<organism evidence="8 9">
    <name type="scientific">Dendrothele bispora (strain CBS 962.96)</name>
    <dbReference type="NCBI Taxonomy" id="1314807"/>
    <lineage>
        <taxon>Eukaryota</taxon>
        <taxon>Fungi</taxon>
        <taxon>Dikarya</taxon>
        <taxon>Basidiomycota</taxon>
        <taxon>Agaricomycotina</taxon>
        <taxon>Agaricomycetes</taxon>
        <taxon>Agaricomycetidae</taxon>
        <taxon>Agaricales</taxon>
        <taxon>Agaricales incertae sedis</taxon>
        <taxon>Dendrothele</taxon>
    </lineage>
</organism>
<proteinExistence type="predicted"/>
<evidence type="ECO:0000259" key="7">
    <source>
        <dbReference type="Pfam" id="PF12896"/>
    </source>
</evidence>
<evidence type="ECO:0000256" key="2">
    <source>
        <dbReference type="ARBA" id="ARBA00022618"/>
    </source>
</evidence>
<feature type="domain" description="Anaphase-promoting complex subunit 4-like WD40" evidence="6">
    <location>
        <begin position="57"/>
        <end position="134"/>
    </location>
</feature>
<reference evidence="8 9" key="1">
    <citation type="journal article" date="2019" name="Nat. Ecol. Evol.">
        <title>Megaphylogeny resolves global patterns of mushroom evolution.</title>
        <authorList>
            <person name="Varga T."/>
            <person name="Krizsan K."/>
            <person name="Foldi C."/>
            <person name="Dima B."/>
            <person name="Sanchez-Garcia M."/>
            <person name="Sanchez-Ramirez S."/>
            <person name="Szollosi G.J."/>
            <person name="Szarkandi J.G."/>
            <person name="Papp V."/>
            <person name="Albert L."/>
            <person name="Andreopoulos W."/>
            <person name="Angelini C."/>
            <person name="Antonin V."/>
            <person name="Barry K.W."/>
            <person name="Bougher N.L."/>
            <person name="Buchanan P."/>
            <person name="Buyck B."/>
            <person name="Bense V."/>
            <person name="Catcheside P."/>
            <person name="Chovatia M."/>
            <person name="Cooper J."/>
            <person name="Damon W."/>
            <person name="Desjardin D."/>
            <person name="Finy P."/>
            <person name="Geml J."/>
            <person name="Haridas S."/>
            <person name="Hughes K."/>
            <person name="Justo A."/>
            <person name="Karasinski D."/>
            <person name="Kautmanova I."/>
            <person name="Kiss B."/>
            <person name="Kocsube S."/>
            <person name="Kotiranta H."/>
            <person name="LaButti K.M."/>
            <person name="Lechner B.E."/>
            <person name="Liimatainen K."/>
            <person name="Lipzen A."/>
            <person name="Lukacs Z."/>
            <person name="Mihaltcheva S."/>
            <person name="Morgado L.N."/>
            <person name="Niskanen T."/>
            <person name="Noordeloos M.E."/>
            <person name="Ohm R.A."/>
            <person name="Ortiz-Santana B."/>
            <person name="Ovrebo C."/>
            <person name="Racz N."/>
            <person name="Riley R."/>
            <person name="Savchenko A."/>
            <person name="Shiryaev A."/>
            <person name="Soop K."/>
            <person name="Spirin V."/>
            <person name="Szebenyi C."/>
            <person name="Tomsovsky M."/>
            <person name="Tulloss R.E."/>
            <person name="Uehling J."/>
            <person name="Grigoriev I.V."/>
            <person name="Vagvolgyi C."/>
            <person name="Papp T."/>
            <person name="Martin F.M."/>
            <person name="Miettinen O."/>
            <person name="Hibbett D.S."/>
            <person name="Nagy L.G."/>
        </authorList>
    </citation>
    <scope>NUCLEOTIDE SEQUENCE [LARGE SCALE GENOMIC DNA]</scope>
    <source>
        <strain evidence="8 9">CBS 962.96</strain>
    </source>
</reference>
<dbReference type="GO" id="GO:0070979">
    <property type="term" value="P:protein K11-linked ubiquitination"/>
    <property type="evidence" value="ECO:0007669"/>
    <property type="project" value="TreeGrafter"/>
</dbReference>
<dbReference type="GO" id="GO:0034399">
    <property type="term" value="C:nuclear periphery"/>
    <property type="evidence" value="ECO:0007669"/>
    <property type="project" value="TreeGrafter"/>
</dbReference>
<accession>A0A4S8MPX5</accession>
<dbReference type="GO" id="GO:0051301">
    <property type="term" value="P:cell division"/>
    <property type="evidence" value="ECO:0007669"/>
    <property type="project" value="UniProtKB-KW"/>
</dbReference>
<dbReference type="GO" id="GO:0005680">
    <property type="term" value="C:anaphase-promoting complex"/>
    <property type="evidence" value="ECO:0007669"/>
    <property type="project" value="InterPro"/>
</dbReference>
<keyword evidence="2" id="KW-0132">Cell division</keyword>
<dbReference type="AlphaFoldDB" id="A0A4S8MPX5"/>
<name>A0A4S8MPX5_DENBC</name>
<protein>
    <recommendedName>
        <fullName evidence="1">Anaphase-promoting complex subunit 4</fullName>
    </recommendedName>
</protein>
<evidence type="ECO:0000256" key="5">
    <source>
        <dbReference type="ARBA" id="ARBA00023306"/>
    </source>
</evidence>
<evidence type="ECO:0000256" key="4">
    <source>
        <dbReference type="ARBA" id="ARBA00022786"/>
    </source>
</evidence>
<dbReference type="InterPro" id="IPR024789">
    <property type="entry name" value="APC4"/>
</dbReference>
<evidence type="ECO:0000313" key="9">
    <source>
        <dbReference type="Proteomes" id="UP000297245"/>
    </source>
</evidence>
<evidence type="ECO:0000256" key="1">
    <source>
        <dbReference type="ARBA" id="ARBA00016067"/>
    </source>
</evidence>
<dbReference type="InterPro" id="IPR024977">
    <property type="entry name" value="Apc4-like_WD40_dom"/>
</dbReference>
<keyword evidence="4" id="KW-0833">Ubl conjugation pathway</keyword>
<evidence type="ECO:0000259" key="6">
    <source>
        <dbReference type="Pfam" id="PF12894"/>
    </source>
</evidence>
<gene>
    <name evidence="8" type="ORF">K435DRAFT_835171</name>
</gene>
<dbReference type="OrthoDB" id="10259843at2759"/>
<dbReference type="Pfam" id="PF12894">
    <property type="entry name" value="ANAPC4_WD40"/>
    <property type="match status" value="1"/>
</dbReference>
<sequence>MEKAGLDADWNAGRRWWEAWQPRRQLEELGLSRLESFASYGVVHLATPCHFIPEACCPDKDLVLLVTRVGGRDRMGLWTLSGTKTWEIDPSPSSERIISCAWSPDGQSIAIAQHPPSVSLHSLQDGHEERSISLPFNEGTTITGVWWFRHEKIVEAHPVPDIFRRNDVITGSSHSILRNLPLLDSLQENSQQVTATNIFAFQGSQTQSPRKSSIPDVIKSWPMLQNDPLAASIDAVNRTIDPALDDPDDTNIDSILAVADDSGCVAFYLDGTYHIGTLELGSGVAVSDIFKHPQQPRFMVHLQRDIDGSKTQCIEPSWIFLPLLETRKVRDFAKLSTTARELVWYIMRVVEEMRAVWMGSETNTGACELGPKWLRSFENSQRKQFGQASPTPILDLTKLLVTGRASEALSDFLGSGEQMGERGLRKWESTVTEALVKIRDYSEKRLAPACQRLYLVLAEVKGWSLMPNEYSLFEIPSYLVEQCMEAVARAIMLAAWLAASARRENNRFKEFMAWLSFETTSANTGNETAPPLRHDILEVNEYLMKGLEGGTIDRWFTGKMPEFSPQDLGVPNHSLSLAKTLQEVQKALEEDSEVGLNTEKDMPDPERNISALADELATNCRQVFDRSTGAATRSARIRHGYGSVDRKGQGTGTRNISVRERTIMQVGKNFEIRFAQRKTRSTQDGDYLQHLVIHRAKTSEDRAFLCVVRQRFGDNETEGSVALLECSMKDDEGEEVEVDIVGAEFFDDESIVIIFRKRDDQDDGTFIGTIQYVDLGYKEVQREGHVTPAVREDLIESALQRLKAGEIDAGKMELGGHRRLGIRGDSLAVNGRAGRRVGCIVDERGTGFESIDLEGSEE</sequence>
<dbReference type="EMBL" id="ML179052">
    <property type="protein sequence ID" value="THV04922.1"/>
    <property type="molecule type" value="Genomic_DNA"/>
</dbReference>
<dbReference type="SUPFAM" id="SSF69322">
    <property type="entry name" value="Tricorn protease domain 2"/>
    <property type="match status" value="1"/>
</dbReference>
<dbReference type="GO" id="GO:0031145">
    <property type="term" value="P:anaphase-promoting complex-dependent catabolic process"/>
    <property type="evidence" value="ECO:0007669"/>
    <property type="project" value="InterPro"/>
</dbReference>
<dbReference type="PANTHER" id="PTHR13260">
    <property type="entry name" value="ANAPHASE PROMOTING COMPLEX SUBUNIT 4 APC4"/>
    <property type="match status" value="1"/>
</dbReference>
<feature type="domain" description="Anaphase-promoting complex subunit 4 long" evidence="7">
    <location>
        <begin position="322"/>
        <end position="520"/>
    </location>
</feature>
<dbReference type="PANTHER" id="PTHR13260:SF0">
    <property type="entry name" value="ANAPHASE-PROMOTING COMPLEX SUBUNIT 4"/>
    <property type="match status" value="1"/>
</dbReference>
<keyword evidence="3" id="KW-0498">Mitosis</keyword>